<proteinExistence type="inferred from homology"/>
<dbReference type="InterPro" id="IPR050763">
    <property type="entry name" value="ABC_transporter_ATP-binding"/>
</dbReference>
<dbReference type="SUPFAM" id="SSF52540">
    <property type="entry name" value="P-loop containing nucleoside triphosphate hydrolases"/>
    <property type="match status" value="1"/>
</dbReference>
<evidence type="ECO:0000256" key="4">
    <source>
        <dbReference type="ARBA" id="ARBA00022840"/>
    </source>
</evidence>
<name>A0A7C5QZS1_9PROT</name>
<protein>
    <submittedName>
        <fullName evidence="6">ABC transporter ATP-binding protein</fullName>
    </submittedName>
</protein>
<dbReference type="GO" id="GO:0016887">
    <property type="term" value="F:ATP hydrolysis activity"/>
    <property type="evidence" value="ECO:0007669"/>
    <property type="project" value="InterPro"/>
</dbReference>
<comment type="caution">
    <text evidence="6">The sequence shown here is derived from an EMBL/GenBank/DDBJ whole genome shotgun (WGS) entry which is preliminary data.</text>
</comment>
<evidence type="ECO:0000259" key="5">
    <source>
        <dbReference type="Pfam" id="PF13304"/>
    </source>
</evidence>
<dbReference type="Proteomes" id="UP000885830">
    <property type="component" value="Unassembled WGS sequence"/>
</dbReference>
<keyword evidence="2" id="KW-0813">Transport</keyword>
<dbReference type="AlphaFoldDB" id="A0A7C5QZS1"/>
<evidence type="ECO:0000256" key="3">
    <source>
        <dbReference type="ARBA" id="ARBA00022741"/>
    </source>
</evidence>
<accession>A0A7C5QZS1</accession>
<dbReference type="Pfam" id="PF13304">
    <property type="entry name" value="AAA_21"/>
    <property type="match status" value="1"/>
</dbReference>
<dbReference type="GO" id="GO:0005524">
    <property type="term" value="F:ATP binding"/>
    <property type="evidence" value="ECO:0007669"/>
    <property type="project" value="UniProtKB-KW"/>
</dbReference>
<feature type="non-terminal residue" evidence="6">
    <location>
        <position position="1"/>
    </location>
</feature>
<sequence length="172" mass="18894">KGMAQKVQVIAAIAHDPEFLVLDEPFSGLDPVNQKLLESMVRSASKRGRTVIFSTHVMEHAERLCDKIILMSKGEKIFDGDLKQALKHAPRHLLISVRGKAARDILHPFTDALREPSAGEYQMFLKSGIESHTVLEACMGAGLKLLRFEPDPPSLHDAFVALVGEAGQEISS</sequence>
<organism evidence="6">
    <name type="scientific">Hellea balneolensis</name>
    <dbReference type="NCBI Taxonomy" id="287478"/>
    <lineage>
        <taxon>Bacteria</taxon>
        <taxon>Pseudomonadati</taxon>
        <taxon>Pseudomonadota</taxon>
        <taxon>Alphaproteobacteria</taxon>
        <taxon>Maricaulales</taxon>
        <taxon>Robiginitomaculaceae</taxon>
        <taxon>Hellea</taxon>
    </lineage>
</organism>
<keyword evidence="3" id="KW-0547">Nucleotide-binding</keyword>
<evidence type="ECO:0000256" key="1">
    <source>
        <dbReference type="ARBA" id="ARBA00005417"/>
    </source>
</evidence>
<gene>
    <name evidence="6" type="ORF">ENJ42_02485</name>
</gene>
<dbReference type="EMBL" id="DRMJ01000120">
    <property type="protein sequence ID" value="HHL42460.1"/>
    <property type="molecule type" value="Genomic_DNA"/>
</dbReference>
<dbReference type="Gene3D" id="3.40.50.300">
    <property type="entry name" value="P-loop containing nucleotide triphosphate hydrolases"/>
    <property type="match status" value="1"/>
</dbReference>
<dbReference type="PANTHER" id="PTHR42711:SF5">
    <property type="entry name" value="ABC TRANSPORTER ATP-BINDING PROTEIN NATA"/>
    <property type="match status" value="1"/>
</dbReference>
<feature type="domain" description="ATPase AAA-type core" evidence="5">
    <location>
        <begin position="2"/>
        <end position="56"/>
    </location>
</feature>
<evidence type="ECO:0000256" key="2">
    <source>
        <dbReference type="ARBA" id="ARBA00022448"/>
    </source>
</evidence>
<dbReference type="PANTHER" id="PTHR42711">
    <property type="entry name" value="ABC TRANSPORTER ATP-BINDING PROTEIN"/>
    <property type="match status" value="1"/>
</dbReference>
<reference evidence="6" key="1">
    <citation type="journal article" date="2020" name="mSystems">
        <title>Genome- and Community-Level Interaction Insights into Carbon Utilization and Element Cycling Functions of Hydrothermarchaeota in Hydrothermal Sediment.</title>
        <authorList>
            <person name="Zhou Z."/>
            <person name="Liu Y."/>
            <person name="Xu W."/>
            <person name="Pan J."/>
            <person name="Luo Z.H."/>
            <person name="Li M."/>
        </authorList>
    </citation>
    <scope>NUCLEOTIDE SEQUENCE [LARGE SCALE GENOMIC DNA]</scope>
    <source>
        <strain evidence="6">HyVt-485</strain>
    </source>
</reference>
<dbReference type="InterPro" id="IPR003959">
    <property type="entry name" value="ATPase_AAA_core"/>
</dbReference>
<evidence type="ECO:0000313" key="6">
    <source>
        <dbReference type="EMBL" id="HHL42460.1"/>
    </source>
</evidence>
<comment type="similarity">
    <text evidence="1">Belongs to the ABC transporter superfamily.</text>
</comment>
<keyword evidence="4 6" id="KW-0067">ATP-binding</keyword>
<dbReference type="InterPro" id="IPR027417">
    <property type="entry name" value="P-loop_NTPase"/>
</dbReference>